<accession>A0A8J1UK01</accession>
<dbReference type="Proteomes" id="UP000749559">
    <property type="component" value="Unassembled WGS sequence"/>
</dbReference>
<keyword evidence="2" id="KW-1185">Reference proteome</keyword>
<dbReference type="SUPFAM" id="SSF57667">
    <property type="entry name" value="beta-beta-alpha zinc fingers"/>
    <property type="match status" value="1"/>
</dbReference>
<dbReference type="InterPro" id="IPR013087">
    <property type="entry name" value="Znf_C2H2_type"/>
</dbReference>
<dbReference type="Gene3D" id="3.30.160.60">
    <property type="entry name" value="Classic Zinc Finger"/>
    <property type="match status" value="1"/>
</dbReference>
<sequence length="278" mass="30689">MAGRGNGRYGYDDEAYWDYWPHYERRRFVEASWRRRGRGIAPYPYHYPTPPLYGEGSTRTTWVSPPARPSPPPFYAARTPVSTPELESRTLPLSSTVVPPVYPATVTSDPVISYSFPSTTTPPLDTGSQPLSVNVDLTGSLSSSTPLPAGLPDDLASLDNNSLLQDISFDGDSKLLDVNNNLDSQDRKVVLCSQASNVSDASVSLKKYKGPLTGAYVCPTCDRTFKRRSNLTSHLKKAHDQIDESNDEASRVVKTSVIIQKHDKQGVVESSETLVSYW</sequence>
<dbReference type="Pfam" id="PF00096">
    <property type="entry name" value="zf-C2H2"/>
    <property type="match status" value="1"/>
</dbReference>
<dbReference type="EMBL" id="CAIIXF020000008">
    <property type="protein sequence ID" value="CAH1793254.1"/>
    <property type="molecule type" value="Genomic_DNA"/>
</dbReference>
<organism evidence="1 2">
    <name type="scientific">Owenia fusiformis</name>
    <name type="common">Polychaete worm</name>
    <dbReference type="NCBI Taxonomy" id="6347"/>
    <lineage>
        <taxon>Eukaryota</taxon>
        <taxon>Metazoa</taxon>
        <taxon>Spiralia</taxon>
        <taxon>Lophotrochozoa</taxon>
        <taxon>Annelida</taxon>
        <taxon>Polychaeta</taxon>
        <taxon>Sedentaria</taxon>
        <taxon>Canalipalpata</taxon>
        <taxon>Sabellida</taxon>
        <taxon>Oweniida</taxon>
        <taxon>Oweniidae</taxon>
        <taxon>Owenia</taxon>
    </lineage>
</organism>
<dbReference type="AlphaFoldDB" id="A0A8J1UK01"/>
<evidence type="ECO:0000313" key="2">
    <source>
        <dbReference type="Proteomes" id="UP000749559"/>
    </source>
</evidence>
<evidence type="ECO:0000313" key="1">
    <source>
        <dbReference type="EMBL" id="CAH1793254.1"/>
    </source>
</evidence>
<dbReference type="OrthoDB" id="2384350at2759"/>
<comment type="caution">
    <text evidence="1">The sequence shown here is derived from an EMBL/GenBank/DDBJ whole genome shotgun (WGS) entry which is preliminary data.</text>
</comment>
<dbReference type="PROSITE" id="PS00028">
    <property type="entry name" value="ZINC_FINGER_C2H2_1"/>
    <property type="match status" value="1"/>
</dbReference>
<protein>
    <submittedName>
        <fullName evidence="1">Uncharacterized protein</fullName>
    </submittedName>
</protein>
<dbReference type="InterPro" id="IPR036236">
    <property type="entry name" value="Znf_C2H2_sf"/>
</dbReference>
<dbReference type="PROSITE" id="PS50157">
    <property type="entry name" value="ZINC_FINGER_C2H2_2"/>
    <property type="match status" value="1"/>
</dbReference>
<gene>
    <name evidence="1" type="ORF">OFUS_LOCUS18129</name>
</gene>
<name>A0A8J1UK01_OWEFU</name>
<proteinExistence type="predicted"/>
<dbReference type="SMART" id="SM00355">
    <property type="entry name" value="ZnF_C2H2"/>
    <property type="match status" value="1"/>
</dbReference>
<reference evidence="1" key="1">
    <citation type="submission" date="2022-03" db="EMBL/GenBank/DDBJ databases">
        <authorList>
            <person name="Martin C."/>
        </authorList>
    </citation>
    <scope>NUCLEOTIDE SEQUENCE</scope>
</reference>